<dbReference type="GO" id="GO:0004888">
    <property type="term" value="F:transmembrane signaling receptor activity"/>
    <property type="evidence" value="ECO:0007669"/>
    <property type="project" value="Ensembl"/>
</dbReference>
<dbReference type="GeneTree" id="ENSGT00390000003668"/>
<dbReference type="InterPro" id="IPR016186">
    <property type="entry name" value="C-type_lectin-like/link_sf"/>
</dbReference>
<sequence>MAEAITYADLRFVKAPLKKGIARRLGQDPEADEDGELTYENVQVPPVPGGSSSASSGLGDKAGVQSEPPPAVRSSATPPAAGRPLRGSTPQSLPVAIASPYSGTHSSAECGNPLPTQTATPAPGRAAFRQYLVLGALLTCLLLGVASICLGVRYLQVSQQLQQTNSVLEVTNSSLRQQLSQKITQLGQREVDLQGSSSKLAQTQEALQMEQKVCQATREQLQACQSNREETEEDLRREEGQRRNLEQRLSGVQDTLKPFFTCPSADTCCPVGWIQNERSCFYVSVTRRSWEESQKHCKSLSSDLATFSDISRLYINYASRLNKVLVQVGQLDSYWIGLSFNKHWQWTDGTRVFGFEYNRYYPENPRCAKVQSSWPKLQPEKCSSSLPCICEMKAFRYPDGDHSLH</sequence>
<gene>
    <name evidence="7" type="primary">CD72</name>
</gene>
<reference evidence="7 8" key="1">
    <citation type="journal article" date="2020" name="Nat. Commun.">
        <title>Donkey genomes provide new insights into domestication and selection for coat color.</title>
        <authorList>
            <person name="Wang"/>
            <person name="C."/>
            <person name="Li"/>
            <person name="H."/>
            <person name="Guo"/>
            <person name="Y."/>
            <person name="Huang"/>
            <person name="J."/>
            <person name="Sun"/>
            <person name="Y."/>
            <person name="Min"/>
            <person name="J."/>
            <person name="Wang"/>
            <person name="J."/>
            <person name="Fang"/>
            <person name="X."/>
            <person name="Zhao"/>
            <person name="Z."/>
            <person name="Wang"/>
            <person name="S."/>
            <person name="Zhang"/>
            <person name="Y."/>
            <person name="Liu"/>
            <person name="Q."/>
            <person name="Jiang"/>
            <person name="Q."/>
            <person name="Wang"/>
            <person name="X."/>
            <person name="Guo"/>
            <person name="Y."/>
            <person name="Yang"/>
            <person name="C."/>
            <person name="Wang"/>
            <person name="Y."/>
            <person name="Tian"/>
            <person name="F."/>
            <person name="Zhuang"/>
            <person name="G."/>
            <person name="Fan"/>
            <person name="Y."/>
            <person name="Gao"/>
            <person name="Q."/>
            <person name="Li"/>
            <person name="Y."/>
            <person name="Ju"/>
            <person name="Z."/>
            <person name="Li"/>
            <person name="J."/>
            <person name="Li"/>
            <person name="R."/>
            <person name="Hou"/>
            <person name="M."/>
            <person name="Yang"/>
            <person name="G."/>
            <person name="Liu"/>
            <person name="G."/>
            <person name="Liu"/>
            <person name="W."/>
            <person name="Guo"/>
            <person name="J."/>
            <person name="Pan"/>
            <person name="S."/>
            <person name="Fan"/>
            <person name="G."/>
            <person name="Zhang"/>
            <person name="W."/>
            <person name="Zhang"/>
            <person name="R."/>
            <person name="Yu"/>
            <person name="J."/>
            <person name="Zhang"/>
            <person name="X."/>
            <person name="Yin"/>
            <person name="Q."/>
            <person name="Ji"/>
            <person name="C."/>
            <person name="Jin"/>
            <person name="Y."/>
            <person name="Yue"/>
            <person name="G."/>
            <person name="Liu"/>
            <person name="M."/>
            <person name="Xu"/>
            <person name="J."/>
            <person name="Liu"/>
            <person name="S."/>
            <person name="Jordana"/>
            <person name="J."/>
            <person name="Noce"/>
            <person name="A."/>
            <person name="Amills"/>
            <person name="M."/>
            <person name="Wu"/>
            <person name="D.D."/>
            <person name="Li"/>
            <person name="S."/>
            <person name="Zhou"/>
            <person name="X. and Zhong"/>
            <person name="J."/>
        </authorList>
    </citation>
    <scope>NUCLEOTIDE SEQUENCE [LARGE SCALE GENOMIC DNA]</scope>
</reference>
<evidence type="ECO:0000256" key="4">
    <source>
        <dbReference type="SAM" id="MobiDB-lite"/>
    </source>
</evidence>
<evidence type="ECO:0000256" key="1">
    <source>
        <dbReference type="ARBA" id="ARBA00004167"/>
    </source>
</evidence>
<accession>A0A8C4M1E4</accession>
<dbReference type="InterPro" id="IPR033992">
    <property type="entry name" value="NKR-like_CTLD"/>
</dbReference>
<dbReference type="InterPro" id="IPR039689">
    <property type="entry name" value="CD72"/>
</dbReference>
<dbReference type="SUPFAM" id="SSF56436">
    <property type="entry name" value="C-type lectin-like"/>
    <property type="match status" value="1"/>
</dbReference>
<dbReference type="GO" id="GO:0050859">
    <property type="term" value="P:negative regulation of B cell receptor signaling pathway"/>
    <property type="evidence" value="ECO:0007669"/>
    <property type="project" value="Ensembl"/>
</dbReference>
<dbReference type="SMART" id="SM00034">
    <property type="entry name" value="CLECT"/>
    <property type="match status" value="1"/>
</dbReference>
<protein>
    <submittedName>
        <fullName evidence="7">CD72 molecule</fullName>
    </submittedName>
</protein>
<keyword evidence="5" id="KW-0472">Membrane</keyword>
<dbReference type="RefSeq" id="XP_044635194.1">
    <property type="nucleotide sequence ID" value="XM_044779259.2"/>
</dbReference>
<evidence type="ECO:0000256" key="3">
    <source>
        <dbReference type="SAM" id="Coils"/>
    </source>
</evidence>
<evidence type="ECO:0000256" key="5">
    <source>
        <dbReference type="SAM" id="Phobius"/>
    </source>
</evidence>
<comment type="subcellular location">
    <subcellularLocation>
        <location evidence="1">Membrane</location>
        <topology evidence="1">Single-pass membrane protein</topology>
    </subcellularLocation>
</comment>
<feature type="transmembrane region" description="Helical" evidence="5">
    <location>
        <begin position="131"/>
        <end position="155"/>
    </location>
</feature>
<keyword evidence="8" id="KW-1185">Reference proteome</keyword>
<dbReference type="CDD" id="cd03593">
    <property type="entry name" value="CLECT_NK_receptors_like"/>
    <property type="match status" value="1"/>
</dbReference>
<dbReference type="GeneID" id="106847007"/>
<evidence type="ECO:0000313" key="8">
    <source>
        <dbReference type="Proteomes" id="UP000694387"/>
    </source>
</evidence>
<feature type="domain" description="C-type lectin" evidence="6">
    <location>
        <begin position="276"/>
        <end position="391"/>
    </location>
</feature>
<dbReference type="GO" id="GO:0005886">
    <property type="term" value="C:plasma membrane"/>
    <property type="evidence" value="ECO:0007669"/>
    <property type="project" value="Ensembl"/>
</dbReference>
<feature type="compositionally biased region" description="Polar residues" evidence="4">
    <location>
        <begin position="101"/>
        <end position="120"/>
    </location>
</feature>
<dbReference type="AlphaFoldDB" id="A0A8C4M1E4"/>
<dbReference type="Pfam" id="PF00059">
    <property type="entry name" value="Lectin_C"/>
    <property type="match status" value="1"/>
</dbReference>
<dbReference type="GO" id="GO:0030246">
    <property type="term" value="F:carbohydrate binding"/>
    <property type="evidence" value="ECO:0007669"/>
    <property type="project" value="UniProtKB-KW"/>
</dbReference>
<dbReference type="Proteomes" id="UP000694387">
    <property type="component" value="Chromosome 10"/>
</dbReference>
<feature type="coiled-coil region" evidence="3">
    <location>
        <begin position="200"/>
        <end position="255"/>
    </location>
</feature>
<dbReference type="PANTHER" id="PTHR15028:SF6">
    <property type="entry name" value="B-CELL DIFFERENTIATION ANTIGEN CD72"/>
    <property type="match status" value="1"/>
</dbReference>
<reference evidence="7" key="2">
    <citation type="submission" date="2025-08" db="UniProtKB">
        <authorList>
            <consortium name="Ensembl"/>
        </authorList>
    </citation>
    <scope>IDENTIFICATION</scope>
</reference>
<reference evidence="7" key="3">
    <citation type="submission" date="2025-09" db="UniProtKB">
        <authorList>
            <consortium name="Ensembl"/>
        </authorList>
    </citation>
    <scope>IDENTIFICATION</scope>
</reference>
<keyword evidence="5" id="KW-0812">Transmembrane</keyword>
<organism evidence="7 8">
    <name type="scientific">Equus asinus</name>
    <name type="common">Donkey</name>
    <name type="synonym">Equus africanus asinus</name>
    <dbReference type="NCBI Taxonomy" id="9793"/>
    <lineage>
        <taxon>Eukaryota</taxon>
        <taxon>Metazoa</taxon>
        <taxon>Chordata</taxon>
        <taxon>Craniata</taxon>
        <taxon>Vertebrata</taxon>
        <taxon>Euteleostomi</taxon>
        <taxon>Mammalia</taxon>
        <taxon>Eutheria</taxon>
        <taxon>Laurasiatheria</taxon>
        <taxon>Perissodactyla</taxon>
        <taxon>Equidae</taxon>
        <taxon>Equus</taxon>
    </lineage>
</organism>
<keyword evidence="2" id="KW-0430">Lectin</keyword>
<keyword evidence="3" id="KW-0175">Coiled coil</keyword>
<dbReference type="InterPro" id="IPR016187">
    <property type="entry name" value="CTDL_fold"/>
</dbReference>
<dbReference type="InterPro" id="IPR001304">
    <property type="entry name" value="C-type_lectin-like"/>
</dbReference>
<dbReference type="Ensembl" id="ENSEAST00005022033.2">
    <property type="protein sequence ID" value="ENSEASP00005020293.2"/>
    <property type="gene ID" value="ENSEASG00005013961.2"/>
</dbReference>
<name>A0A8C4M1E4_EQUAS</name>
<dbReference type="CTD" id="971"/>
<dbReference type="Gene3D" id="3.10.100.10">
    <property type="entry name" value="Mannose-Binding Protein A, subunit A"/>
    <property type="match status" value="1"/>
</dbReference>
<dbReference type="PANTHER" id="PTHR15028">
    <property type="entry name" value="CD72-RELATED"/>
    <property type="match status" value="1"/>
</dbReference>
<dbReference type="PROSITE" id="PS50041">
    <property type="entry name" value="C_TYPE_LECTIN_2"/>
    <property type="match status" value="1"/>
</dbReference>
<evidence type="ECO:0000259" key="6">
    <source>
        <dbReference type="PROSITE" id="PS50041"/>
    </source>
</evidence>
<feature type="region of interest" description="Disordered" evidence="4">
    <location>
        <begin position="25"/>
        <end position="120"/>
    </location>
</feature>
<proteinExistence type="predicted"/>
<keyword evidence="5" id="KW-1133">Transmembrane helix</keyword>
<evidence type="ECO:0000313" key="7">
    <source>
        <dbReference type="Ensembl" id="ENSEASP00005020293.2"/>
    </source>
</evidence>
<evidence type="ECO:0000256" key="2">
    <source>
        <dbReference type="ARBA" id="ARBA00022734"/>
    </source>
</evidence>